<comment type="similarity">
    <text evidence="2">Belongs to the binding-protein-dependent transport system permease family. FecCD subfamily.</text>
</comment>
<dbReference type="Gene3D" id="1.10.3470.10">
    <property type="entry name" value="ABC transporter involved in vitamin B12 uptake, BtuC"/>
    <property type="match status" value="1"/>
</dbReference>
<keyword evidence="7 8" id="KW-0472">Membrane</keyword>
<evidence type="ECO:0000256" key="7">
    <source>
        <dbReference type="ARBA" id="ARBA00023136"/>
    </source>
</evidence>
<dbReference type="InterPro" id="IPR000522">
    <property type="entry name" value="ABC_transptr_permease_BtuC"/>
</dbReference>
<reference evidence="9" key="1">
    <citation type="submission" date="2017-07" db="EMBL/GenBank/DDBJ databases">
        <title>The cable genome - Insights into the physiology and evolution of filamentous bacteria capable of sulfide oxidation via long distance electron transfer.</title>
        <authorList>
            <person name="Thorup C."/>
            <person name="Bjerg J.T."/>
            <person name="Schreiber L."/>
            <person name="Nielsen L.P."/>
            <person name="Kjeldsen K.U."/>
            <person name="Boesen T."/>
            <person name="Boggild A."/>
            <person name="Meysman F."/>
            <person name="Geelhoed J."/>
            <person name="Schramm A."/>
        </authorList>
    </citation>
    <scope>NUCLEOTIDE SEQUENCE [LARGE SCALE GENOMIC DNA]</scope>
    <source>
        <strain evidence="9">GS</strain>
    </source>
</reference>
<dbReference type="GO" id="GO:0033214">
    <property type="term" value="P:siderophore-iron import into cell"/>
    <property type="evidence" value="ECO:0007669"/>
    <property type="project" value="TreeGrafter"/>
</dbReference>
<keyword evidence="4" id="KW-1003">Cell membrane</keyword>
<dbReference type="PANTHER" id="PTHR30472">
    <property type="entry name" value="FERRIC ENTEROBACTIN TRANSPORT SYSTEM PERMEASE PROTEIN"/>
    <property type="match status" value="1"/>
</dbReference>
<evidence type="ECO:0000256" key="4">
    <source>
        <dbReference type="ARBA" id="ARBA00022475"/>
    </source>
</evidence>
<organism evidence="9 10">
    <name type="scientific">Candidatus Electronema aureum</name>
    <dbReference type="NCBI Taxonomy" id="2005002"/>
    <lineage>
        <taxon>Bacteria</taxon>
        <taxon>Pseudomonadati</taxon>
        <taxon>Thermodesulfobacteriota</taxon>
        <taxon>Desulfobulbia</taxon>
        <taxon>Desulfobulbales</taxon>
        <taxon>Desulfobulbaceae</taxon>
        <taxon>Candidatus Electronema</taxon>
    </lineage>
</organism>
<dbReference type="AlphaFoldDB" id="A0A521G2G7"/>
<comment type="subcellular location">
    <subcellularLocation>
        <location evidence="1">Cell membrane</location>
        <topology evidence="1">Multi-pass membrane protein</topology>
    </subcellularLocation>
</comment>
<dbReference type="SUPFAM" id="SSF81345">
    <property type="entry name" value="ABC transporter involved in vitamin B12 uptake, BtuC"/>
    <property type="match status" value="1"/>
</dbReference>
<dbReference type="GO" id="GO:0005886">
    <property type="term" value="C:plasma membrane"/>
    <property type="evidence" value="ECO:0007669"/>
    <property type="project" value="UniProtKB-SubCell"/>
</dbReference>
<dbReference type="Proteomes" id="UP000316238">
    <property type="component" value="Unassembled WGS sequence"/>
</dbReference>
<evidence type="ECO:0000256" key="6">
    <source>
        <dbReference type="ARBA" id="ARBA00022989"/>
    </source>
</evidence>
<evidence type="ECO:0000256" key="2">
    <source>
        <dbReference type="ARBA" id="ARBA00007935"/>
    </source>
</evidence>
<name>A0A521G2G7_9BACT</name>
<keyword evidence="5 8" id="KW-0812">Transmembrane</keyword>
<accession>A0A521G2G7</accession>
<dbReference type="GO" id="GO:0022857">
    <property type="term" value="F:transmembrane transporter activity"/>
    <property type="evidence" value="ECO:0007669"/>
    <property type="project" value="InterPro"/>
</dbReference>
<protein>
    <submittedName>
        <fullName evidence="9">Iron complex transport system permease protein</fullName>
    </submittedName>
</protein>
<evidence type="ECO:0000313" key="10">
    <source>
        <dbReference type="Proteomes" id="UP000316238"/>
    </source>
</evidence>
<sequence length="348" mass="36172">MVTRPNGFPYVAGGTLLLILFITMLFSAGMGFMHISASAVLQTVVAHFFPTAGAELDPVTVSVIIDVRLPRIFAAVLVGGMLAVCGTVFQAILLNPLADPYTLGVSSGAAFGASLVIVLQVAGLSFLPKVFTVPIFAFAGSIAALLAVLALAAGDRRLSSSSLILSGVIVAAILSAAIGFLQFLAEEQVGIIIFWLMGSLASTSRQDILLLIPAALIGSAVCLFCGRDLNIMAAGERAAAALGVNTVRLRWTLLITCSLMTALCVAVSGIIGFVGLVVPHLLRHVAGPDNRRLIVLSFLGGGLLLLCADTLTRAVLPAEIPIGVLTSLLGGPFFACIFKKRQQDNGRF</sequence>
<keyword evidence="3" id="KW-0813">Transport</keyword>
<keyword evidence="10" id="KW-1185">Reference proteome</keyword>
<dbReference type="FunFam" id="1.10.3470.10:FF:000001">
    <property type="entry name" value="Vitamin B12 ABC transporter permease BtuC"/>
    <property type="match status" value="1"/>
</dbReference>
<dbReference type="InterPro" id="IPR037294">
    <property type="entry name" value="ABC_BtuC-like"/>
</dbReference>
<proteinExistence type="inferred from homology"/>
<feature type="transmembrane region" description="Helical" evidence="8">
    <location>
        <begin position="294"/>
        <end position="314"/>
    </location>
</feature>
<feature type="transmembrane region" description="Helical" evidence="8">
    <location>
        <begin position="100"/>
        <end position="119"/>
    </location>
</feature>
<feature type="transmembrane region" description="Helical" evidence="8">
    <location>
        <begin position="249"/>
        <end position="282"/>
    </location>
</feature>
<feature type="transmembrane region" description="Helical" evidence="8">
    <location>
        <begin position="12"/>
        <end position="33"/>
    </location>
</feature>
<gene>
    <name evidence="9" type="ORF">CDV28_10935</name>
</gene>
<evidence type="ECO:0000256" key="1">
    <source>
        <dbReference type="ARBA" id="ARBA00004651"/>
    </source>
</evidence>
<feature type="transmembrane region" description="Helical" evidence="8">
    <location>
        <begin position="72"/>
        <end position="94"/>
    </location>
</feature>
<feature type="transmembrane region" description="Helical" evidence="8">
    <location>
        <begin position="208"/>
        <end position="229"/>
    </location>
</feature>
<evidence type="ECO:0000256" key="3">
    <source>
        <dbReference type="ARBA" id="ARBA00022448"/>
    </source>
</evidence>
<evidence type="ECO:0000256" key="8">
    <source>
        <dbReference type="SAM" id="Phobius"/>
    </source>
</evidence>
<evidence type="ECO:0000256" key="5">
    <source>
        <dbReference type="ARBA" id="ARBA00022692"/>
    </source>
</evidence>
<feature type="transmembrane region" description="Helical" evidence="8">
    <location>
        <begin position="320"/>
        <end position="338"/>
    </location>
</feature>
<dbReference type="Pfam" id="PF01032">
    <property type="entry name" value="FecCD"/>
    <property type="match status" value="1"/>
</dbReference>
<dbReference type="CDD" id="cd06550">
    <property type="entry name" value="TM_ABC_iron-siderophores_like"/>
    <property type="match status" value="1"/>
</dbReference>
<dbReference type="PANTHER" id="PTHR30472:SF25">
    <property type="entry name" value="ABC TRANSPORTER PERMEASE PROTEIN MJ0876-RELATED"/>
    <property type="match status" value="1"/>
</dbReference>
<feature type="transmembrane region" description="Helical" evidence="8">
    <location>
        <begin position="131"/>
        <end position="151"/>
    </location>
</feature>
<comment type="caution">
    <text evidence="9">The sequence shown here is derived from an EMBL/GenBank/DDBJ whole genome shotgun (WGS) entry which is preliminary data.</text>
</comment>
<evidence type="ECO:0000313" key="9">
    <source>
        <dbReference type="EMBL" id="TAA75222.1"/>
    </source>
</evidence>
<keyword evidence="6 8" id="KW-1133">Transmembrane helix</keyword>
<feature type="transmembrane region" description="Helical" evidence="8">
    <location>
        <begin position="163"/>
        <end position="196"/>
    </location>
</feature>
<dbReference type="EMBL" id="NQJD01000009">
    <property type="protein sequence ID" value="TAA75222.1"/>
    <property type="molecule type" value="Genomic_DNA"/>
</dbReference>